<gene>
    <name evidence="2" type="ORF">EO244_13005</name>
</gene>
<sequence length="165" mass="19450">MRKRLTEKEIKDLKYQCRMGYVIPAMILIIGSASSMLFLLKDINAGFVFNENKLLIIVSVIALFSFLVGYGMNWKYYRDIRNKEKVIEIKRIQKIESRIDHEAGSGNMTTLPHFNEMKEFMRYDFIVENTRYRISSELFETCTEGEDVMFLYAPVSRYLLGIEKK</sequence>
<evidence type="ECO:0000256" key="1">
    <source>
        <dbReference type="SAM" id="Phobius"/>
    </source>
</evidence>
<protein>
    <submittedName>
        <fullName evidence="2">Uncharacterized protein</fullName>
    </submittedName>
</protein>
<dbReference type="RefSeq" id="WP_129255117.1">
    <property type="nucleotide sequence ID" value="NZ_SAXA01000012.1"/>
</dbReference>
<comment type="caution">
    <text evidence="2">The sequence shown here is derived from an EMBL/GenBank/DDBJ whole genome shotgun (WGS) entry which is preliminary data.</text>
</comment>
<evidence type="ECO:0000313" key="2">
    <source>
        <dbReference type="EMBL" id="RXQ91016.1"/>
    </source>
</evidence>
<evidence type="ECO:0000313" key="3">
    <source>
        <dbReference type="Proteomes" id="UP000289703"/>
    </source>
</evidence>
<dbReference type="OrthoDB" id="1121342at2"/>
<proteinExistence type="predicted"/>
<dbReference type="EMBL" id="SAXA01000012">
    <property type="protein sequence ID" value="RXQ91016.1"/>
    <property type="molecule type" value="Genomic_DNA"/>
</dbReference>
<dbReference type="AlphaFoldDB" id="A0A4Q1JJE2"/>
<feature type="transmembrane region" description="Helical" evidence="1">
    <location>
        <begin position="52"/>
        <end position="72"/>
    </location>
</feature>
<dbReference type="Proteomes" id="UP000289703">
    <property type="component" value="Unassembled WGS sequence"/>
</dbReference>
<keyword evidence="1" id="KW-1133">Transmembrane helix</keyword>
<feature type="transmembrane region" description="Helical" evidence="1">
    <location>
        <begin position="21"/>
        <end position="40"/>
    </location>
</feature>
<accession>A0A4Q1JJE2</accession>
<reference evidence="2 3" key="1">
    <citation type="submission" date="2019-01" db="EMBL/GenBank/DDBJ databases">
        <title>Ancylomarina salipaludis sp. nov., isolated from a salt marsh.</title>
        <authorList>
            <person name="Yoon J.-H."/>
        </authorList>
    </citation>
    <scope>NUCLEOTIDE SEQUENCE [LARGE SCALE GENOMIC DNA]</scope>
    <source>
        <strain evidence="2 3">SHSM-M15</strain>
    </source>
</reference>
<organism evidence="2 3">
    <name type="scientific">Ancylomarina salipaludis</name>
    <dbReference type="NCBI Taxonomy" id="2501299"/>
    <lineage>
        <taxon>Bacteria</taxon>
        <taxon>Pseudomonadati</taxon>
        <taxon>Bacteroidota</taxon>
        <taxon>Bacteroidia</taxon>
        <taxon>Marinilabiliales</taxon>
        <taxon>Marinifilaceae</taxon>
        <taxon>Ancylomarina</taxon>
    </lineage>
</organism>
<keyword evidence="1" id="KW-0812">Transmembrane</keyword>
<keyword evidence="1" id="KW-0472">Membrane</keyword>
<keyword evidence="3" id="KW-1185">Reference proteome</keyword>
<name>A0A4Q1JJE2_9BACT</name>